<organism evidence="1 2">
    <name type="scientific">Streptomyces thermospinosisporus</name>
    <dbReference type="NCBI Taxonomy" id="161482"/>
    <lineage>
        <taxon>Bacteria</taxon>
        <taxon>Bacillati</taxon>
        <taxon>Actinomycetota</taxon>
        <taxon>Actinomycetes</taxon>
        <taxon>Kitasatosporales</taxon>
        <taxon>Streptomycetaceae</taxon>
        <taxon>Streptomyces</taxon>
    </lineage>
</organism>
<sequence>MGKTTFSSRGPKSHPARIRNHVAAGDLHRAAARAMRALGPDNRSSIGLWGAVLDELRDLTGRQRRALIRAVADRFGSAGDVLEERGRILALCCRLAEGAGDDALAPLAAERRRALDDLARLRLTSDIERLHVLVETELAEGRAPAPAVVAVIRRSALHPACGEEVRRLATRLTEPVLNVGEEWAEQALRDATGPAWRALLTHITTAASARPTTRWDRQARALVDTLGAEHVRETVLPWLTLVGRPRTLPLKPRVWEPDINHAYDPCNATALRGLAGLLSLLPPHPGTVRALGALAETSLEPVTGIGPRSPKVATAAVHALTRTEGDPAHTELTRLAAVVTHKTTARLVHRALQARATAL</sequence>
<dbReference type="RefSeq" id="WP_344010978.1">
    <property type="nucleotide sequence ID" value="NZ_BAAAIZ010000017.1"/>
</dbReference>
<gene>
    <name evidence="1" type="ORF">GCM10009601_14590</name>
</gene>
<dbReference type="EMBL" id="BAAAIZ010000017">
    <property type="protein sequence ID" value="GAA1418728.1"/>
    <property type="molecule type" value="Genomic_DNA"/>
</dbReference>
<evidence type="ECO:0000313" key="1">
    <source>
        <dbReference type="EMBL" id="GAA1418728.1"/>
    </source>
</evidence>
<keyword evidence="2" id="KW-1185">Reference proteome</keyword>
<accession>A0ABP4JFH0</accession>
<proteinExistence type="predicted"/>
<comment type="caution">
    <text evidence="1">The sequence shown here is derived from an EMBL/GenBank/DDBJ whole genome shotgun (WGS) entry which is preliminary data.</text>
</comment>
<name>A0ABP4JFH0_9ACTN</name>
<dbReference type="Proteomes" id="UP001500973">
    <property type="component" value="Unassembled WGS sequence"/>
</dbReference>
<reference evidence="2" key="1">
    <citation type="journal article" date="2019" name="Int. J. Syst. Evol. Microbiol.">
        <title>The Global Catalogue of Microorganisms (GCM) 10K type strain sequencing project: providing services to taxonomists for standard genome sequencing and annotation.</title>
        <authorList>
            <consortium name="The Broad Institute Genomics Platform"/>
            <consortium name="The Broad Institute Genome Sequencing Center for Infectious Disease"/>
            <person name="Wu L."/>
            <person name="Ma J."/>
        </authorList>
    </citation>
    <scope>NUCLEOTIDE SEQUENCE [LARGE SCALE GENOMIC DNA]</scope>
    <source>
        <strain evidence="2">JCM 11756</strain>
    </source>
</reference>
<evidence type="ECO:0000313" key="2">
    <source>
        <dbReference type="Proteomes" id="UP001500973"/>
    </source>
</evidence>
<protein>
    <submittedName>
        <fullName evidence="1">Uncharacterized protein</fullName>
    </submittedName>
</protein>